<protein>
    <submittedName>
        <fullName evidence="1">Uncharacterized protein</fullName>
    </submittedName>
</protein>
<organism evidence="1 2">
    <name type="scientific">Elysia marginata</name>
    <dbReference type="NCBI Taxonomy" id="1093978"/>
    <lineage>
        <taxon>Eukaryota</taxon>
        <taxon>Metazoa</taxon>
        <taxon>Spiralia</taxon>
        <taxon>Lophotrochozoa</taxon>
        <taxon>Mollusca</taxon>
        <taxon>Gastropoda</taxon>
        <taxon>Heterobranchia</taxon>
        <taxon>Euthyneura</taxon>
        <taxon>Panpulmonata</taxon>
        <taxon>Sacoglossa</taxon>
        <taxon>Placobranchoidea</taxon>
        <taxon>Plakobranchidae</taxon>
        <taxon>Elysia</taxon>
    </lineage>
</organism>
<comment type="caution">
    <text evidence="1">The sequence shown here is derived from an EMBL/GenBank/DDBJ whole genome shotgun (WGS) entry which is preliminary data.</text>
</comment>
<sequence length="124" mass="14184">MERNLPTTLLSHLTEEQQQSKHTCFTACRGRVDHLLTPEWLARRECVYCVVPSNQYVHLPTTEPAAVQCMQGLNPRPPGLTAECLPLDRSPEFSRLSWGFLFSIRDLFRKALNFNWISLTVGPT</sequence>
<keyword evidence="2" id="KW-1185">Reference proteome</keyword>
<reference evidence="1 2" key="1">
    <citation type="journal article" date="2021" name="Elife">
        <title>Chloroplast acquisition without the gene transfer in kleptoplastic sea slugs, Plakobranchus ocellatus.</title>
        <authorList>
            <person name="Maeda T."/>
            <person name="Takahashi S."/>
            <person name="Yoshida T."/>
            <person name="Shimamura S."/>
            <person name="Takaki Y."/>
            <person name="Nagai Y."/>
            <person name="Toyoda A."/>
            <person name="Suzuki Y."/>
            <person name="Arimoto A."/>
            <person name="Ishii H."/>
            <person name="Satoh N."/>
            <person name="Nishiyama T."/>
            <person name="Hasebe M."/>
            <person name="Maruyama T."/>
            <person name="Minagawa J."/>
            <person name="Obokata J."/>
            <person name="Shigenobu S."/>
        </authorList>
    </citation>
    <scope>NUCLEOTIDE SEQUENCE [LARGE SCALE GENOMIC DNA]</scope>
</reference>
<dbReference type="AlphaFoldDB" id="A0AAV4HRL5"/>
<proteinExistence type="predicted"/>
<dbReference type="EMBL" id="BMAT01005749">
    <property type="protein sequence ID" value="GFR99225.1"/>
    <property type="molecule type" value="Genomic_DNA"/>
</dbReference>
<dbReference type="Proteomes" id="UP000762676">
    <property type="component" value="Unassembled WGS sequence"/>
</dbReference>
<accession>A0AAV4HRL5</accession>
<evidence type="ECO:0000313" key="2">
    <source>
        <dbReference type="Proteomes" id="UP000762676"/>
    </source>
</evidence>
<evidence type="ECO:0000313" key="1">
    <source>
        <dbReference type="EMBL" id="GFR99225.1"/>
    </source>
</evidence>
<gene>
    <name evidence="1" type="ORF">ElyMa_002787700</name>
</gene>
<name>A0AAV4HRL5_9GAST</name>